<dbReference type="InterPro" id="IPR007138">
    <property type="entry name" value="ABM_dom"/>
</dbReference>
<evidence type="ECO:0000313" key="3">
    <source>
        <dbReference type="EMBL" id="KAK5083346.1"/>
    </source>
</evidence>
<feature type="domain" description="ABM" evidence="2">
    <location>
        <begin position="179"/>
        <end position="269"/>
    </location>
</feature>
<dbReference type="PANTHER" id="PTHR40624">
    <property type="entry name" value="BIOSYNTHESIS MONOOXYGENASE, PUTATIVE (AFU_ORTHOLOGUE AFUA_1G12025)-RELATED"/>
    <property type="match status" value="1"/>
</dbReference>
<reference evidence="3 4" key="1">
    <citation type="submission" date="2023-08" db="EMBL/GenBank/DDBJ databases">
        <title>Black Yeasts Isolated from many extreme environments.</title>
        <authorList>
            <person name="Coleine C."/>
            <person name="Stajich J.E."/>
            <person name="Selbmann L."/>
        </authorList>
    </citation>
    <scope>NUCLEOTIDE SEQUENCE [LARGE SCALE GENOMIC DNA]</scope>
    <source>
        <strain evidence="3 4">CCFEE 5885</strain>
    </source>
</reference>
<feature type="region of interest" description="Disordered" evidence="1">
    <location>
        <begin position="1"/>
        <end position="46"/>
    </location>
</feature>
<organism evidence="3 4">
    <name type="scientific">Lithohypha guttulata</name>
    <dbReference type="NCBI Taxonomy" id="1690604"/>
    <lineage>
        <taxon>Eukaryota</taxon>
        <taxon>Fungi</taxon>
        <taxon>Dikarya</taxon>
        <taxon>Ascomycota</taxon>
        <taxon>Pezizomycotina</taxon>
        <taxon>Eurotiomycetes</taxon>
        <taxon>Chaetothyriomycetidae</taxon>
        <taxon>Chaetothyriales</taxon>
        <taxon>Trichomeriaceae</taxon>
        <taxon>Lithohypha</taxon>
    </lineage>
</organism>
<keyword evidence="4" id="KW-1185">Reference proteome</keyword>
<evidence type="ECO:0000313" key="4">
    <source>
        <dbReference type="Proteomes" id="UP001345013"/>
    </source>
</evidence>
<dbReference type="Proteomes" id="UP001345013">
    <property type="component" value="Unassembled WGS sequence"/>
</dbReference>
<dbReference type="PROSITE" id="PS51725">
    <property type="entry name" value="ABM"/>
    <property type="match status" value="1"/>
</dbReference>
<dbReference type="InterPro" id="IPR011008">
    <property type="entry name" value="Dimeric_a/b-barrel"/>
</dbReference>
<accession>A0ABR0K2N4</accession>
<dbReference type="Pfam" id="PF03992">
    <property type="entry name" value="ABM"/>
    <property type="match status" value="1"/>
</dbReference>
<feature type="compositionally biased region" description="Low complexity" evidence="1">
    <location>
        <begin position="30"/>
        <end position="45"/>
    </location>
</feature>
<dbReference type="SUPFAM" id="SSF54909">
    <property type="entry name" value="Dimeric alpha+beta barrel"/>
    <property type="match status" value="1"/>
</dbReference>
<protein>
    <recommendedName>
        <fullName evidence="2">ABM domain-containing protein</fullName>
    </recommendedName>
</protein>
<name>A0ABR0K2N4_9EURO</name>
<proteinExistence type="predicted"/>
<comment type="caution">
    <text evidence="3">The sequence shown here is derived from an EMBL/GenBank/DDBJ whole genome shotgun (WGS) entry which is preliminary data.</text>
</comment>
<sequence>MSDTKNIAPAPTEGDLDSNRRSDATSTIKSTAPSPTESDSDTSSTLHPNNKIALLCTLHPTSKDARSKVLSLLDRGSSYYRSTQSKCTTWTYFTPSTRPKAPSQLISKDKHDLVIGGMEIYTDKDALSTQQNESWFQDFHKQVKADGLYEKDEDLVAWYPAAGFVSRGDSAAPFGQGTVVMQAVFTCKDGQREKVLDVLGQYAASWVEKNEPDVLTYCFMTRPKAPNEILVFERYKNHKALGAHGSTKEFKAMFKAIAPHIEVKQTKLQEWMELDNAFVGNVVGQGEKAKL</sequence>
<dbReference type="Gene3D" id="3.30.70.100">
    <property type="match status" value="1"/>
</dbReference>
<gene>
    <name evidence="3" type="ORF">LTR24_007699</name>
</gene>
<dbReference type="EMBL" id="JAVRRG010000120">
    <property type="protein sequence ID" value="KAK5083346.1"/>
    <property type="molecule type" value="Genomic_DNA"/>
</dbReference>
<evidence type="ECO:0000256" key="1">
    <source>
        <dbReference type="SAM" id="MobiDB-lite"/>
    </source>
</evidence>
<evidence type="ECO:0000259" key="2">
    <source>
        <dbReference type="PROSITE" id="PS51725"/>
    </source>
</evidence>
<dbReference type="PANTHER" id="PTHR40624:SF1">
    <property type="entry name" value="BIOSYNTHESIS MONOOXYGENASE, PUTATIVE (AFU_ORTHOLOGUE AFUA_1G12025)-RELATED"/>
    <property type="match status" value="1"/>
</dbReference>